<feature type="region of interest" description="Disordered" evidence="5">
    <location>
        <begin position="207"/>
        <end position="269"/>
    </location>
</feature>
<evidence type="ECO:0000256" key="5">
    <source>
        <dbReference type="SAM" id="MobiDB-lite"/>
    </source>
</evidence>
<feature type="domain" description="ZZ-type" evidence="6">
    <location>
        <begin position="673"/>
        <end position="734"/>
    </location>
</feature>
<keyword evidence="8" id="KW-1185">Reference proteome</keyword>
<dbReference type="Proteomes" id="UP000076842">
    <property type="component" value="Unassembled WGS sequence"/>
</dbReference>
<protein>
    <recommendedName>
        <fullName evidence="6">ZZ-type domain-containing protein</fullName>
    </recommendedName>
</protein>
<evidence type="ECO:0000313" key="7">
    <source>
        <dbReference type="EMBL" id="KZT59440.1"/>
    </source>
</evidence>
<dbReference type="GO" id="GO:0005080">
    <property type="term" value="F:protein kinase C binding"/>
    <property type="evidence" value="ECO:0007669"/>
    <property type="project" value="TreeGrafter"/>
</dbReference>
<dbReference type="Pfam" id="PF00569">
    <property type="entry name" value="ZZ"/>
    <property type="match status" value="2"/>
</dbReference>
<dbReference type="Pfam" id="PF00564">
    <property type="entry name" value="PB1"/>
    <property type="match status" value="1"/>
</dbReference>
<dbReference type="GO" id="GO:0016235">
    <property type="term" value="C:aggresome"/>
    <property type="evidence" value="ECO:0007669"/>
    <property type="project" value="TreeGrafter"/>
</dbReference>
<evidence type="ECO:0000313" key="8">
    <source>
        <dbReference type="Proteomes" id="UP000076842"/>
    </source>
</evidence>
<dbReference type="SUPFAM" id="SSF57850">
    <property type="entry name" value="RING/U-box"/>
    <property type="match status" value="4"/>
</dbReference>
<organism evidence="7 8">
    <name type="scientific">Calocera cornea HHB12733</name>
    <dbReference type="NCBI Taxonomy" id="1353952"/>
    <lineage>
        <taxon>Eukaryota</taxon>
        <taxon>Fungi</taxon>
        <taxon>Dikarya</taxon>
        <taxon>Basidiomycota</taxon>
        <taxon>Agaricomycotina</taxon>
        <taxon>Dacrymycetes</taxon>
        <taxon>Dacrymycetales</taxon>
        <taxon>Dacrymycetaceae</taxon>
        <taxon>Calocera</taxon>
    </lineage>
</organism>
<feature type="compositionally biased region" description="Low complexity" evidence="5">
    <location>
        <begin position="530"/>
        <end position="569"/>
    </location>
</feature>
<dbReference type="InterPro" id="IPR000433">
    <property type="entry name" value="Znf_ZZ"/>
</dbReference>
<evidence type="ECO:0000256" key="1">
    <source>
        <dbReference type="ARBA" id="ARBA00022723"/>
    </source>
</evidence>
<feature type="region of interest" description="Disordered" evidence="5">
    <location>
        <begin position="529"/>
        <end position="574"/>
    </location>
</feature>
<dbReference type="CDD" id="cd02340">
    <property type="entry name" value="ZZ_NBR1_like"/>
    <property type="match status" value="1"/>
</dbReference>
<reference evidence="7 8" key="1">
    <citation type="journal article" date="2016" name="Mol. Biol. Evol.">
        <title>Comparative Genomics of Early-Diverging Mushroom-Forming Fungi Provides Insights into the Origins of Lignocellulose Decay Capabilities.</title>
        <authorList>
            <person name="Nagy L.G."/>
            <person name="Riley R."/>
            <person name="Tritt A."/>
            <person name="Adam C."/>
            <person name="Daum C."/>
            <person name="Floudas D."/>
            <person name="Sun H."/>
            <person name="Yadav J.S."/>
            <person name="Pangilinan J."/>
            <person name="Larsson K.H."/>
            <person name="Matsuura K."/>
            <person name="Barry K."/>
            <person name="Labutti K."/>
            <person name="Kuo R."/>
            <person name="Ohm R.A."/>
            <person name="Bhattacharya S.S."/>
            <person name="Shirouzu T."/>
            <person name="Yoshinaga Y."/>
            <person name="Martin F.M."/>
            <person name="Grigoriev I.V."/>
            <person name="Hibbett D.S."/>
        </authorList>
    </citation>
    <scope>NUCLEOTIDE SEQUENCE [LARGE SCALE GENOMIC DNA]</scope>
    <source>
        <strain evidence="7 8">HHB12733</strain>
    </source>
</reference>
<accession>A0A165HLE3</accession>
<dbReference type="PROSITE" id="PS50135">
    <property type="entry name" value="ZF_ZZ_2"/>
    <property type="match status" value="2"/>
</dbReference>
<keyword evidence="3" id="KW-0862">Zinc</keyword>
<dbReference type="AlphaFoldDB" id="A0A165HLE3"/>
<dbReference type="InParanoid" id="A0A165HLE3"/>
<gene>
    <name evidence="7" type="ORF">CALCODRAFT_450060</name>
</gene>
<evidence type="ECO:0000256" key="2">
    <source>
        <dbReference type="ARBA" id="ARBA00022771"/>
    </source>
</evidence>
<dbReference type="GO" id="GO:0035973">
    <property type="term" value="P:aggrephagy"/>
    <property type="evidence" value="ECO:0007669"/>
    <property type="project" value="TreeGrafter"/>
</dbReference>
<feature type="region of interest" description="Disordered" evidence="5">
    <location>
        <begin position="285"/>
        <end position="315"/>
    </location>
</feature>
<dbReference type="OrthoDB" id="661148at2759"/>
<feature type="compositionally biased region" description="Basic and acidic residues" evidence="5">
    <location>
        <begin position="297"/>
        <end position="311"/>
    </location>
</feature>
<dbReference type="SUPFAM" id="SSF54277">
    <property type="entry name" value="CAD &amp; PB1 domains"/>
    <property type="match status" value="1"/>
</dbReference>
<dbReference type="InterPro" id="IPR000270">
    <property type="entry name" value="PB1_dom"/>
</dbReference>
<dbReference type="GO" id="GO:0000423">
    <property type="term" value="P:mitophagy"/>
    <property type="evidence" value="ECO:0007669"/>
    <property type="project" value="TreeGrafter"/>
</dbReference>
<dbReference type="PANTHER" id="PTHR15090">
    <property type="entry name" value="SEQUESTOSOME 1-RELATED"/>
    <property type="match status" value="1"/>
</dbReference>
<evidence type="ECO:0000256" key="3">
    <source>
        <dbReference type="ARBA" id="ARBA00022833"/>
    </source>
</evidence>
<dbReference type="GO" id="GO:0008270">
    <property type="term" value="F:zinc ion binding"/>
    <property type="evidence" value="ECO:0007669"/>
    <property type="project" value="UniProtKB-KW"/>
</dbReference>
<evidence type="ECO:0000259" key="6">
    <source>
        <dbReference type="PROSITE" id="PS50135"/>
    </source>
</evidence>
<dbReference type="SMART" id="SM00666">
    <property type="entry name" value="PB1"/>
    <property type="match status" value="1"/>
</dbReference>
<dbReference type="Gene3D" id="3.30.60.90">
    <property type="match status" value="4"/>
</dbReference>
<proteinExistence type="predicted"/>
<dbReference type="GO" id="GO:0044753">
    <property type="term" value="C:amphisome"/>
    <property type="evidence" value="ECO:0007669"/>
    <property type="project" value="TreeGrafter"/>
</dbReference>
<sequence>MTALSSQSSAWDRPDRPLVVKCSYNRSMRRVTFASAVDCSFDVLRAKVEQCYSLYGCQFLITYMDDDGEVTDISSNHDLTEAINYFSDGDTESVAYSGASSASGRSSSGKKVTLRVRVNMENDGPSLSDTASLASMDEYVQVERAEQRREIPRASGELEDDVMTVSSHNYGSQASSSFVDVPRQGYAGSSAAAGVNGVSLPNYNLPTVATVPPSPPASPRSRRFQQNGPFDEPSETTMAADRLRRLVVANGSDPRLRSDDDGADDEDPFDDAQLELQRGTHHYYYEYPASQSGGSSGRERAASQRRVRDSGMDQSGSVDLESLYISNNQQTSPHGLAWIENQNNQLGVMGHARLRSSPGFEEHLPLVADHTSSLPMLQNRYPGIPAEVLAFVPEEEVESLPAEAPRLLTDCSACGVLLEDFRYVCTTCGEKEAKEPPSWHPLSGRQVDITDAYSAYSEATVHQSHSGSSIQLQDFSPRRQNGYPFEYRNGRGIGRPGLQMPTLERGYELCAGCVHSAGLNHATLAAEAEGPSPLSSSSSSSGPSPLYGSPTAHFQSSQSSLQLAGQSPSRMRKKHAFRHAFREKMWGPTGWKDLEYDEHVECATCKNPLPGDRYKCLSCDNFSLCRGCYSQVHHIHPAHVFLFVEGTKSEPATPSLSNALVLADRQDSDTLDHPGVKCTHCLQDIVGARFHCAICTDVDICANCEAAGLPGNLTAPDGGHDDSHIMIKIPYPLDSAQVEAASRRARNLWSQRDGINMEIAFPRQRSNSSSSDSLPTVIGAIRSDEVSKHIICKGCDELIEGVRYQCAHCPSLPESYSLCSMCEARSYDLHDPMHAFFKIPRPLDRAINSPFPILPLLYRSPVAAGFESNQDPRAYLLNLVHGNTLCDICVEPIRGEWFRCVYCSKDLCADCEENDVHDPTHIFVVFKAPVDMNALKVVTDIANPRNSRPLLPFQVYGSGGSGP</sequence>
<keyword evidence="2 4" id="KW-0863">Zinc-finger</keyword>
<dbReference type="GO" id="GO:0007032">
    <property type="term" value="P:endosome organization"/>
    <property type="evidence" value="ECO:0007669"/>
    <property type="project" value="TreeGrafter"/>
</dbReference>
<dbReference type="PROSITE" id="PS01357">
    <property type="entry name" value="ZF_ZZ_1"/>
    <property type="match status" value="1"/>
</dbReference>
<keyword evidence="1" id="KW-0479">Metal-binding</keyword>
<dbReference type="GO" id="GO:0070530">
    <property type="term" value="F:K63-linked polyubiquitin modification-dependent protein binding"/>
    <property type="evidence" value="ECO:0007669"/>
    <property type="project" value="TreeGrafter"/>
</dbReference>
<dbReference type="CDD" id="cd02249">
    <property type="entry name" value="ZZ"/>
    <property type="match status" value="1"/>
</dbReference>
<name>A0A165HLE3_9BASI</name>
<evidence type="ECO:0000256" key="4">
    <source>
        <dbReference type="PROSITE-ProRule" id="PRU00228"/>
    </source>
</evidence>
<dbReference type="InterPro" id="IPR043145">
    <property type="entry name" value="Znf_ZZ_sf"/>
</dbReference>
<dbReference type="PANTHER" id="PTHR15090:SF0">
    <property type="entry name" value="SEQUESTOSOME-1"/>
    <property type="match status" value="1"/>
</dbReference>
<dbReference type="InterPro" id="IPR052260">
    <property type="entry name" value="Autophagy_Rcpt_SigReg"/>
</dbReference>
<feature type="domain" description="ZZ-type" evidence="6">
    <location>
        <begin position="596"/>
        <end position="649"/>
    </location>
</feature>
<dbReference type="STRING" id="1353952.A0A165HLE3"/>
<dbReference type="Gene3D" id="3.10.20.90">
    <property type="entry name" value="Phosphatidylinositol 3-kinase Catalytic Subunit, Chain A, domain 1"/>
    <property type="match status" value="1"/>
</dbReference>
<dbReference type="SMART" id="SM00291">
    <property type="entry name" value="ZnF_ZZ"/>
    <property type="match status" value="4"/>
</dbReference>
<dbReference type="EMBL" id="KV423940">
    <property type="protein sequence ID" value="KZT59440.1"/>
    <property type="molecule type" value="Genomic_DNA"/>
</dbReference>